<name>A0ABU2MM46_9ACTN</name>
<evidence type="ECO:0000259" key="2">
    <source>
        <dbReference type="Pfam" id="PF01243"/>
    </source>
</evidence>
<reference evidence="4" key="1">
    <citation type="submission" date="2023-07" db="EMBL/GenBank/DDBJ databases">
        <title>30 novel species of actinomycetes from the DSMZ collection.</title>
        <authorList>
            <person name="Nouioui I."/>
        </authorList>
    </citation>
    <scope>NUCLEOTIDE SEQUENCE [LARGE SCALE GENOMIC DNA]</scope>
    <source>
        <strain evidence="4">DSM 44938</strain>
    </source>
</reference>
<dbReference type="EMBL" id="JAVREL010000003">
    <property type="protein sequence ID" value="MDT0342681.1"/>
    <property type="molecule type" value="Genomic_DNA"/>
</dbReference>
<dbReference type="InterPro" id="IPR012349">
    <property type="entry name" value="Split_barrel_FMN-bd"/>
</dbReference>
<dbReference type="PANTHER" id="PTHR35176">
    <property type="entry name" value="HEME OXYGENASE HI_0854-RELATED"/>
    <property type="match status" value="1"/>
</dbReference>
<dbReference type="RefSeq" id="WP_311703793.1">
    <property type="nucleotide sequence ID" value="NZ_JAVREL010000003.1"/>
</dbReference>
<gene>
    <name evidence="3" type="ORF">RM590_08590</name>
</gene>
<dbReference type="InterPro" id="IPR052019">
    <property type="entry name" value="F420H2_bilvrd_red/Heme_oxyg"/>
</dbReference>
<keyword evidence="4" id="KW-1185">Reference proteome</keyword>
<keyword evidence="1" id="KW-0560">Oxidoreductase</keyword>
<dbReference type="Proteomes" id="UP001183246">
    <property type="component" value="Unassembled WGS sequence"/>
</dbReference>
<dbReference type="Gene3D" id="2.30.110.10">
    <property type="entry name" value="Electron Transport, Fmn-binding Protein, Chain A"/>
    <property type="match status" value="1"/>
</dbReference>
<dbReference type="PANTHER" id="PTHR35176:SF4">
    <property type="entry name" value="PYRIDOXAMINE 5'-PHOSPHATE OXIDASE-RELATED FMN-BINDING"/>
    <property type="match status" value="1"/>
</dbReference>
<evidence type="ECO:0000313" key="3">
    <source>
        <dbReference type="EMBL" id="MDT0342681.1"/>
    </source>
</evidence>
<dbReference type="Pfam" id="PF01243">
    <property type="entry name" value="PNPOx_N"/>
    <property type="match status" value="1"/>
</dbReference>
<sequence>MSDPRHPTDPALLERLAREKNAWLCCVRSDSTPHVTPVWFVFLRGTWWIGVDGDSVKARNVERAPAVSLALENGRSPVVAEGEARPHRDRFPQEVVAAFAAKYAWDVTAPRGPGRTRVLLEVPVRRWLLAGVAQ</sequence>
<organism evidence="3 4">
    <name type="scientific">Streptomyces litchfieldiae</name>
    <dbReference type="NCBI Taxonomy" id="3075543"/>
    <lineage>
        <taxon>Bacteria</taxon>
        <taxon>Bacillati</taxon>
        <taxon>Actinomycetota</taxon>
        <taxon>Actinomycetes</taxon>
        <taxon>Kitasatosporales</taxon>
        <taxon>Streptomycetaceae</taxon>
        <taxon>Streptomyces</taxon>
    </lineage>
</organism>
<feature type="domain" description="Pyridoxamine 5'-phosphate oxidase N-terminal" evidence="2">
    <location>
        <begin position="9"/>
        <end position="118"/>
    </location>
</feature>
<evidence type="ECO:0000313" key="4">
    <source>
        <dbReference type="Proteomes" id="UP001183246"/>
    </source>
</evidence>
<evidence type="ECO:0000256" key="1">
    <source>
        <dbReference type="ARBA" id="ARBA00023002"/>
    </source>
</evidence>
<protein>
    <submittedName>
        <fullName evidence="3">Pyridoxamine 5'-phosphate oxidase family protein</fullName>
    </submittedName>
</protein>
<dbReference type="InterPro" id="IPR011576">
    <property type="entry name" value="Pyridox_Oxase_N"/>
</dbReference>
<accession>A0ABU2MM46</accession>
<proteinExistence type="predicted"/>
<comment type="caution">
    <text evidence="3">The sequence shown here is derived from an EMBL/GenBank/DDBJ whole genome shotgun (WGS) entry which is preliminary data.</text>
</comment>
<dbReference type="SUPFAM" id="SSF50475">
    <property type="entry name" value="FMN-binding split barrel"/>
    <property type="match status" value="1"/>
</dbReference>